<dbReference type="InterPro" id="IPR048503">
    <property type="entry name" value="NamZ_C"/>
</dbReference>
<evidence type="ECO:0000259" key="2">
    <source>
        <dbReference type="Pfam" id="PF20732"/>
    </source>
</evidence>
<dbReference type="Proteomes" id="UP000598633">
    <property type="component" value="Unassembled WGS sequence"/>
</dbReference>
<comment type="caution">
    <text evidence="3">The sequence shown here is derived from an EMBL/GenBank/DDBJ whole genome shotgun (WGS) entry which is preliminary data.</text>
</comment>
<dbReference type="GO" id="GO:0033922">
    <property type="term" value="F:peptidoglycan beta-N-acetylmuramidase activity"/>
    <property type="evidence" value="ECO:0007669"/>
    <property type="project" value="InterPro"/>
</dbReference>
<feature type="domain" description="Peptidoglycan beta-N-acetylmuramidase NamZ N-terminal" evidence="1">
    <location>
        <begin position="24"/>
        <end position="227"/>
    </location>
</feature>
<dbReference type="EMBL" id="JACXWA010000036">
    <property type="protein sequence ID" value="MBD3870159.1"/>
    <property type="molecule type" value="Genomic_DNA"/>
</dbReference>
<evidence type="ECO:0000313" key="4">
    <source>
        <dbReference type="Proteomes" id="UP000598633"/>
    </source>
</evidence>
<organism evidence="3 4">
    <name type="scientific">Candidatus Sulfomarinibacter kjeldsenii</name>
    <dbReference type="NCBI Taxonomy" id="2885994"/>
    <lineage>
        <taxon>Bacteria</taxon>
        <taxon>Pseudomonadati</taxon>
        <taxon>Acidobacteriota</taxon>
        <taxon>Thermoanaerobaculia</taxon>
        <taxon>Thermoanaerobaculales</taxon>
        <taxon>Candidatus Sulfomarinibacteraceae</taxon>
        <taxon>Candidatus Sulfomarinibacter</taxon>
    </lineage>
</organism>
<evidence type="ECO:0000259" key="1">
    <source>
        <dbReference type="Pfam" id="PF07075"/>
    </source>
</evidence>
<reference evidence="3 4" key="1">
    <citation type="submission" date="2020-08" db="EMBL/GenBank/DDBJ databases">
        <title>Acidobacteriota in marine sediments use diverse sulfur dissimilation pathways.</title>
        <authorList>
            <person name="Wasmund K."/>
        </authorList>
    </citation>
    <scope>NUCLEOTIDE SEQUENCE [LARGE SCALE GENOMIC DNA]</scope>
    <source>
        <strain evidence="3">MAG AM3-A</strain>
    </source>
</reference>
<proteinExistence type="predicted"/>
<dbReference type="PANTHER" id="PTHR42915:SF1">
    <property type="entry name" value="PEPTIDOGLYCAN BETA-N-ACETYLMURAMIDASE NAMZ"/>
    <property type="match status" value="1"/>
</dbReference>
<name>A0A8J6Y5X1_9BACT</name>
<evidence type="ECO:0000313" key="3">
    <source>
        <dbReference type="EMBL" id="MBD3870159.1"/>
    </source>
</evidence>
<sequence>MPKVQTGLEVLLETPELIGGRKWALLANQAAVTADLDPARVVLPAGKPGLLVRLFAPEHGLDGVAQDMEAVADVRDPITGCEVRSLYGSTAETLEPAPQDLEDVDVVVVDLPDIGARHYTFAATMDWVMAACEKARVEVLVLDRPNPIGGRMREGGMVEGGFESFVSQLPVPARHGLTLGEIALILHRERHPQLELTVVPCREWQRRNWLDATGLPWVPPSPNMPSLETATLYPGLCLVEATTLSEGRGTTRPFHLVGAPWIDAEGLVSHLRALDLPGISLRPARFRPQFGKYGSEICAGVELGVTDRDSLEPVALGLHILKSIHDLHPGDFAWRSDPYEFVSDVPALDLLTGSAAARECIENGLDFDSLFESWRRSVEDFESRLDGVLLYHDSR</sequence>
<dbReference type="Pfam" id="PF20732">
    <property type="entry name" value="NamZ_C"/>
    <property type="match status" value="1"/>
</dbReference>
<dbReference type="Gene3D" id="3.40.50.12170">
    <property type="entry name" value="Uncharacterised protein PF07075, DUF1343"/>
    <property type="match status" value="1"/>
</dbReference>
<dbReference type="Pfam" id="PF07075">
    <property type="entry name" value="NamZ_N"/>
    <property type="match status" value="1"/>
</dbReference>
<dbReference type="PIRSF" id="PIRSF016719">
    <property type="entry name" value="UCP016719"/>
    <property type="match status" value="1"/>
</dbReference>
<dbReference type="AlphaFoldDB" id="A0A8J6Y5X1"/>
<dbReference type="Gene3D" id="3.90.1150.140">
    <property type="match status" value="1"/>
</dbReference>
<feature type="domain" description="Peptidoglycan beta-N-acetylmuramidase NamZ C-terminal" evidence="2">
    <location>
        <begin position="232"/>
        <end position="391"/>
    </location>
</feature>
<dbReference type="InterPro" id="IPR048502">
    <property type="entry name" value="NamZ_N"/>
</dbReference>
<accession>A0A8J6Y5X1</accession>
<dbReference type="PANTHER" id="PTHR42915">
    <property type="entry name" value="HYPOTHETICAL 460 KDA PROTEIN IN FEUA-SIGW INTERGENIC REGION [PRECURSOR]"/>
    <property type="match status" value="1"/>
</dbReference>
<dbReference type="InterPro" id="IPR008302">
    <property type="entry name" value="NamZ"/>
</dbReference>
<protein>
    <submittedName>
        <fullName evidence="3">DUF1343 domain-containing protein</fullName>
    </submittedName>
</protein>
<gene>
    <name evidence="3" type="ORF">IFJ97_02220</name>
</gene>